<protein>
    <submittedName>
        <fullName evidence="3">Na_Ca_ex domain-containing protein</fullName>
    </submittedName>
</protein>
<accession>A0A7I4YP45</accession>
<dbReference type="WBParaSite" id="HCON_00116660-00001">
    <property type="protein sequence ID" value="HCON_00116660-00001"/>
    <property type="gene ID" value="HCON_00116660"/>
</dbReference>
<keyword evidence="1" id="KW-0812">Transmembrane</keyword>
<evidence type="ECO:0000256" key="1">
    <source>
        <dbReference type="SAM" id="Phobius"/>
    </source>
</evidence>
<organism evidence="2 3">
    <name type="scientific">Haemonchus contortus</name>
    <name type="common">Barber pole worm</name>
    <dbReference type="NCBI Taxonomy" id="6289"/>
    <lineage>
        <taxon>Eukaryota</taxon>
        <taxon>Metazoa</taxon>
        <taxon>Ecdysozoa</taxon>
        <taxon>Nematoda</taxon>
        <taxon>Chromadorea</taxon>
        <taxon>Rhabditida</taxon>
        <taxon>Rhabditina</taxon>
        <taxon>Rhabditomorpha</taxon>
        <taxon>Strongyloidea</taxon>
        <taxon>Trichostrongylidae</taxon>
        <taxon>Haemonchus</taxon>
    </lineage>
</organism>
<reference evidence="3" key="1">
    <citation type="submission" date="2020-12" db="UniProtKB">
        <authorList>
            <consortium name="WormBaseParasite"/>
        </authorList>
    </citation>
    <scope>IDENTIFICATION</scope>
    <source>
        <strain evidence="3">MHco3</strain>
    </source>
</reference>
<proteinExistence type="predicted"/>
<feature type="transmembrane region" description="Helical" evidence="1">
    <location>
        <begin position="61"/>
        <end position="84"/>
    </location>
</feature>
<keyword evidence="2" id="KW-1185">Reference proteome</keyword>
<dbReference type="AlphaFoldDB" id="A0A7I4YP45"/>
<name>A0A7I4YP45_HAECO</name>
<sequence length="140" mass="15485">MYVCMYVCVSHDPVLHEKTPLEVFTLTAGMSASKCNSFIVVANKITAKLLRIARKNWNVNYVLSIGMTVTNTCVSVGVCVWVYVNVCICVCMQVCTYVYVCVLCGGRSSRASEEARGNLRGEVREDLYDSDANFQGTNSK</sequence>
<keyword evidence="1" id="KW-1133">Transmembrane helix</keyword>
<dbReference type="Proteomes" id="UP000025227">
    <property type="component" value="Unplaced"/>
</dbReference>
<keyword evidence="1" id="KW-0472">Membrane</keyword>
<evidence type="ECO:0000313" key="3">
    <source>
        <dbReference type="WBParaSite" id="HCON_00116660-00001"/>
    </source>
</evidence>
<evidence type="ECO:0000313" key="2">
    <source>
        <dbReference type="Proteomes" id="UP000025227"/>
    </source>
</evidence>